<dbReference type="AlphaFoldDB" id="B0DCM5"/>
<proteinExistence type="predicted"/>
<dbReference type="KEGG" id="lbc:LACBIDRAFT_327713"/>
<sequence>MTPFLPGSDLCYGKSPTLSYDFSVFYAGKLFTDASCSVNTFSTLTAPLPHSPEKETAFGHIFRERNRVGPFGGSFKVQTFTGIQPISKALSGKHANWLFSRLGVGNAVWLASRAPTKIRSTRLTLIQSPSFIDIIGEVRMCLGAADERIQHQDRTVTQHQVNTELPNYRPSDPPKQRSPTSPTPTLILLAQGACASMTESASLARPSRHFHPSQDQVLIK</sequence>
<evidence type="ECO:0000256" key="1">
    <source>
        <dbReference type="SAM" id="MobiDB-lite"/>
    </source>
</evidence>
<evidence type="ECO:0000313" key="2">
    <source>
        <dbReference type="EMBL" id="EDR07757.1"/>
    </source>
</evidence>
<accession>B0DCM5</accession>
<feature type="region of interest" description="Disordered" evidence="1">
    <location>
        <begin position="154"/>
        <end position="184"/>
    </location>
</feature>
<evidence type="ECO:0000313" key="3">
    <source>
        <dbReference type="Proteomes" id="UP000001194"/>
    </source>
</evidence>
<dbReference type="GeneID" id="6077199"/>
<dbReference type="HOGENOM" id="CLU_1256212_0_0_1"/>
<name>B0DCM5_LACBS</name>
<dbReference type="RefSeq" id="XP_001881546.1">
    <property type="nucleotide sequence ID" value="XM_001881511.1"/>
</dbReference>
<organism evidence="3">
    <name type="scientific">Laccaria bicolor (strain S238N-H82 / ATCC MYA-4686)</name>
    <name type="common">Bicoloured deceiver</name>
    <name type="synonym">Laccaria laccata var. bicolor</name>
    <dbReference type="NCBI Taxonomy" id="486041"/>
    <lineage>
        <taxon>Eukaryota</taxon>
        <taxon>Fungi</taxon>
        <taxon>Dikarya</taxon>
        <taxon>Basidiomycota</taxon>
        <taxon>Agaricomycotina</taxon>
        <taxon>Agaricomycetes</taxon>
        <taxon>Agaricomycetidae</taxon>
        <taxon>Agaricales</taxon>
        <taxon>Agaricineae</taxon>
        <taxon>Hydnangiaceae</taxon>
        <taxon>Laccaria</taxon>
    </lineage>
</organism>
<dbReference type="EMBL" id="DS547103">
    <property type="protein sequence ID" value="EDR07757.1"/>
    <property type="molecule type" value="Genomic_DNA"/>
</dbReference>
<keyword evidence="3" id="KW-1185">Reference proteome</keyword>
<protein>
    <submittedName>
        <fullName evidence="2">Predicted protein</fullName>
    </submittedName>
</protein>
<reference evidence="2 3" key="1">
    <citation type="journal article" date="2008" name="Nature">
        <title>The genome of Laccaria bicolor provides insights into mycorrhizal symbiosis.</title>
        <authorList>
            <person name="Martin F."/>
            <person name="Aerts A."/>
            <person name="Ahren D."/>
            <person name="Brun A."/>
            <person name="Danchin E.G.J."/>
            <person name="Duchaussoy F."/>
            <person name="Gibon J."/>
            <person name="Kohler A."/>
            <person name="Lindquist E."/>
            <person name="Pereda V."/>
            <person name="Salamov A."/>
            <person name="Shapiro H.J."/>
            <person name="Wuyts J."/>
            <person name="Blaudez D."/>
            <person name="Buee M."/>
            <person name="Brokstein P."/>
            <person name="Canbaeck B."/>
            <person name="Cohen D."/>
            <person name="Courty P.E."/>
            <person name="Coutinho P.M."/>
            <person name="Delaruelle C."/>
            <person name="Detter J.C."/>
            <person name="Deveau A."/>
            <person name="DiFazio S."/>
            <person name="Duplessis S."/>
            <person name="Fraissinet-Tachet L."/>
            <person name="Lucic E."/>
            <person name="Frey-Klett P."/>
            <person name="Fourrey C."/>
            <person name="Feussner I."/>
            <person name="Gay G."/>
            <person name="Grimwood J."/>
            <person name="Hoegger P.J."/>
            <person name="Jain P."/>
            <person name="Kilaru S."/>
            <person name="Labbe J."/>
            <person name="Lin Y.C."/>
            <person name="Legue V."/>
            <person name="Le Tacon F."/>
            <person name="Marmeisse R."/>
            <person name="Melayah D."/>
            <person name="Montanini B."/>
            <person name="Muratet M."/>
            <person name="Nehls U."/>
            <person name="Niculita-Hirzel H."/>
            <person name="Oudot-Le Secq M.P."/>
            <person name="Peter M."/>
            <person name="Quesneville H."/>
            <person name="Rajashekar B."/>
            <person name="Reich M."/>
            <person name="Rouhier N."/>
            <person name="Schmutz J."/>
            <person name="Yin T."/>
            <person name="Chalot M."/>
            <person name="Henrissat B."/>
            <person name="Kuees U."/>
            <person name="Lucas S."/>
            <person name="Van de Peer Y."/>
            <person name="Podila G.K."/>
            <person name="Polle A."/>
            <person name="Pukkila P.J."/>
            <person name="Richardson P.M."/>
            <person name="Rouze P."/>
            <person name="Sanders I.R."/>
            <person name="Stajich J.E."/>
            <person name="Tunlid A."/>
            <person name="Tuskan G."/>
            <person name="Grigoriev I.V."/>
        </authorList>
    </citation>
    <scope>NUCLEOTIDE SEQUENCE [LARGE SCALE GENOMIC DNA]</scope>
    <source>
        <strain evidence="3">S238N-H82 / ATCC MYA-4686</strain>
    </source>
</reference>
<dbReference type="Proteomes" id="UP000001194">
    <property type="component" value="Unassembled WGS sequence"/>
</dbReference>
<gene>
    <name evidence="2" type="ORF">LACBIDRAFT_327713</name>
</gene>
<dbReference type="InParanoid" id="B0DCM5"/>